<reference evidence="4 5" key="1">
    <citation type="submission" date="2019-09" db="EMBL/GenBank/DDBJ databases">
        <title>High taxonomic diversity of Micromonospora strains isolated from Medicago sativa nodules in different geographical locations.</title>
        <authorList>
            <person name="Martinez-Hidalgo P."/>
            <person name="Flores-Felix J.D."/>
            <person name="Velazquez E."/>
            <person name="Brau L."/>
            <person name="Trujillo M.E."/>
            <person name="Martinez-Molina E."/>
        </authorList>
    </citation>
    <scope>NUCLEOTIDE SEQUENCE [LARGE SCALE GENOMIC DNA]</scope>
    <source>
        <strain evidence="4 5">ALFB5</strain>
    </source>
</reference>
<dbReference type="SUPFAM" id="SSF63817">
    <property type="entry name" value="Sortase"/>
    <property type="match status" value="1"/>
</dbReference>
<evidence type="ECO:0000313" key="5">
    <source>
        <dbReference type="Proteomes" id="UP000471364"/>
    </source>
</evidence>
<feature type="transmembrane region" description="Helical" evidence="3">
    <location>
        <begin position="27"/>
        <end position="51"/>
    </location>
</feature>
<evidence type="ECO:0000256" key="3">
    <source>
        <dbReference type="SAM" id="Phobius"/>
    </source>
</evidence>
<protein>
    <submittedName>
        <fullName evidence="4">Class F sortase</fullName>
    </submittedName>
</protein>
<dbReference type="Gene3D" id="2.40.260.10">
    <property type="entry name" value="Sortase"/>
    <property type="match status" value="1"/>
</dbReference>
<keyword evidence="1" id="KW-0378">Hydrolase</keyword>
<accession>A0ABQ6U9N5</accession>
<keyword evidence="3" id="KW-0472">Membrane</keyword>
<dbReference type="Proteomes" id="UP000471364">
    <property type="component" value="Unassembled WGS sequence"/>
</dbReference>
<proteinExistence type="predicted"/>
<feature type="region of interest" description="Disordered" evidence="2">
    <location>
        <begin position="52"/>
        <end position="93"/>
    </location>
</feature>
<evidence type="ECO:0000256" key="1">
    <source>
        <dbReference type="ARBA" id="ARBA00022801"/>
    </source>
</evidence>
<dbReference type="InterPro" id="IPR005754">
    <property type="entry name" value="Sortase"/>
</dbReference>
<dbReference type="InterPro" id="IPR042001">
    <property type="entry name" value="Sortase_F"/>
</dbReference>
<name>A0ABQ6U9N5_9ACTN</name>
<dbReference type="Pfam" id="PF04203">
    <property type="entry name" value="Sortase"/>
    <property type="match status" value="1"/>
</dbReference>
<evidence type="ECO:0000313" key="4">
    <source>
        <dbReference type="EMBL" id="KAB1106829.1"/>
    </source>
</evidence>
<evidence type="ECO:0000256" key="2">
    <source>
        <dbReference type="SAM" id="MobiDB-lite"/>
    </source>
</evidence>
<dbReference type="EMBL" id="WAAR01000160">
    <property type="protein sequence ID" value="KAB1106829.1"/>
    <property type="molecule type" value="Genomic_DNA"/>
</dbReference>
<dbReference type="NCBIfam" id="NF033748">
    <property type="entry name" value="class_F_sortase"/>
    <property type="match status" value="1"/>
</dbReference>
<keyword evidence="3" id="KW-1133">Transmembrane helix</keyword>
<organism evidence="4 5">
    <name type="scientific">Micromonospora aurantiaca</name>
    <name type="common">nom. illeg.</name>
    <dbReference type="NCBI Taxonomy" id="47850"/>
    <lineage>
        <taxon>Bacteria</taxon>
        <taxon>Bacillati</taxon>
        <taxon>Actinomycetota</taxon>
        <taxon>Actinomycetes</taxon>
        <taxon>Micromonosporales</taxon>
        <taxon>Micromonosporaceae</taxon>
        <taxon>Micromonospora</taxon>
    </lineage>
</organism>
<sequence>MGGEAAAGGTASAGRVYGTRRRSAQRVAATIALALAGVAALTGAGIVGAALRGSSASSPPPQPPPAVAPATITPHAPHASSEPSAAAEHRGLARSAPTRITIDRVGVRADILALGVNGDGTVQVPPLEQAMDAGWYKLGASPGEVGNAVIMGHVDSAKIGPAVFFRLGELLPGDMIQVVRVDRTEVTFRVDGVKSYPKDAFPTDLVYGPSDTASLRVITCGGTFDEQKRSYTDNVIVFATLVSSRQA</sequence>
<dbReference type="InterPro" id="IPR023365">
    <property type="entry name" value="Sortase_dom-sf"/>
</dbReference>
<dbReference type="CDD" id="cd05829">
    <property type="entry name" value="Sortase_F"/>
    <property type="match status" value="1"/>
</dbReference>
<keyword evidence="5" id="KW-1185">Reference proteome</keyword>
<comment type="caution">
    <text evidence="4">The sequence shown here is derived from an EMBL/GenBank/DDBJ whole genome shotgun (WGS) entry which is preliminary data.</text>
</comment>
<feature type="compositionally biased region" description="Low complexity" evidence="2">
    <location>
        <begin position="68"/>
        <end position="86"/>
    </location>
</feature>
<dbReference type="RefSeq" id="WP_082171190.1">
    <property type="nucleotide sequence ID" value="NZ_CBDRIQ010000020.1"/>
</dbReference>
<gene>
    <name evidence="4" type="ORF">F6X54_26805</name>
</gene>
<keyword evidence="3" id="KW-0812">Transmembrane</keyword>
<feature type="compositionally biased region" description="Pro residues" evidence="2">
    <location>
        <begin position="58"/>
        <end position="67"/>
    </location>
</feature>